<feature type="domain" description="Homing endonuclease LAGLIDADG" evidence="3">
    <location>
        <begin position="281"/>
        <end position="363"/>
    </location>
</feature>
<evidence type="ECO:0000259" key="3">
    <source>
        <dbReference type="Pfam" id="PF00961"/>
    </source>
</evidence>
<evidence type="ECO:0000256" key="2">
    <source>
        <dbReference type="SAM" id="Phobius"/>
    </source>
</evidence>
<dbReference type="GeneID" id="17963083"/>
<proteinExistence type="predicted"/>
<sequence>MQQTICRKFYPFLGILLSTPLDWKFIISIVKILVIYDNPQITKTRSENFKPYIKELIRLSMLVGISEAICLWSILFFRNYLSILTINFCFLLISFKYYFTLYLENLIIKLNYVLFHADTLSEKLVLKIKELDNPEINEEDSINDEVDEKDEEGDNEPEPSHNFEGEENVKFFEWLAGIIDGDGCFLVSKKGYCSLEIVTQLRDKKILYLIKQKFGGSVKLISGNNHLRYRLHHKVGLLKLINKINGLIRNPIRILQLGRICEIYGVVLKDPKPLTYNSGWLAGFIDTDGSVYFNEASGQLFITAVQKNRFILEALVELYGGTIYPMVKQEAFKWTCYKKKEVLSLVNDYFKVNPCRSEKMMRISMVNDFYKLRNLHAHSATVNSDLGKAWKYYMIKWNSFMDKE</sequence>
<keyword evidence="4" id="KW-0378">Hydrolase</keyword>
<name>V5RE27_9PEZI</name>
<dbReference type="InterPro" id="IPR027434">
    <property type="entry name" value="Homing_endonucl"/>
</dbReference>
<dbReference type="InterPro" id="IPR004860">
    <property type="entry name" value="LAGLIDADG_dom"/>
</dbReference>
<feature type="region of interest" description="Disordered" evidence="1">
    <location>
        <begin position="139"/>
        <end position="163"/>
    </location>
</feature>
<accession>V5RE27</accession>
<evidence type="ECO:0000313" key="4">
    <source>
        <dbReference type="EMBL" id="AHB33539.1"/>
    </source>
</evidence>
<dbReference type="EMBL" id="KF545917">
    <property type="protein sequence ID" value="AHB33539.1"/>
    <property type="molecule type" value="Genomic_DNA"/>
</dbReference>
<gene>
    <name evidence="4" type="primary">oi7cox1</name>
</gene>
<keyword evidence="4" id="KW-0540">Nuclease</keyword>
<protein>
    <submittedName>
        <fullName evidence="4">LAGLIDADG endonuclease</fullName>
    </submittedName>
</protein>
<dbReference type="SUPFAM" id="SSF55608">
    <property type="entry name" value="Homing endonucleases"/>
    <property type="match status" value="2"/>
</dbReference>
<reference evidence="4" key="2">
    <citation type="submission" date="2013-12" db="EMBL/GenBank/DDBJ databases">
        <title>Mitochondrial Genome of Annulohypoxylon stygium, cohabitant fungus of Tremella fuciformis, reveals intron diversity.</title>
        <authorList>
            <person name="Hsiang T."/>
        </authorList>
    </citation>
    <scope>NUCLEOTIDE SEQUENCE</scope>
</reference>
<dbReference type="PANTHER" id="PTHR37520">
    <property type="entry name" value="INTRON-ENCODED DNA ENDONUCLEASE AI2A-RELATED"/>
    <property type="match status" value="1"/>
</dbReference>
<dbReference type="PANTHER" id="PTHR37520:SF1">
    <property type="entry name" value="INTRON-ENCODED DNA ENDONUCLEASE AI2A-RELATED"/>
    <property type="match status" value="1"/>
</dbReference>
<dbReference type="AlphaFoldDB" id="V5RE27"/>
<feature type="transmembrane region" description="Helical" evidence="2">
    <location>
        <begin position="56"/>
        <end position="74"/>
    </location>
</feature>
<keyword evidence="4" id="KW-0496">Mitochondrion</keyword>
<dbReference type="RefSeq" id="YP_008964980.1">
    <property type="nucleotide sequence ID" value="NC_023117.1"/>
</dbReference>
<organism evidence="4">
    <name type="scientific">Annulohypoxylon stygium</name>
    <dbReference type="NCBI Taxonomy" id="326628"/>
    <lineage>
        <taxon>Eukaryota</taxon>
        <taxon>Fungi</taxon>
        <taxon>Dikarya</taxon>
        <taxon>Ascomycota</taxon>
        <taxon>Pezizomycotina</taxon>
        <taxon>Sordariomycetes</taxon>
        <taxon>Xylariomycetidae</taxon>
        <taxon>Xylariales</taxon>
        <taxon>Hypoxylaceae</taxon>
        <taxon>Annulohypoxylon</taxon>
    </lineage>
</organism>
<reference evidence="4" key="1">
    <citation type="submission" date="2013-08" db="EMBL/GenBank/DDBJ databases">
        <authorList>
            <person name="Deng Y.-J."/>
            <person name="Xie B.-G."/>
            <person name="Jiang Y.-J."/>
            <person name="Wang Q.-F."/>
            <person name="Lan F.-S."/>
        </authorList>
    </citation>
    <scope>NUCLEOTIDE SEQUENCE</scope>
</reference>
<feature type="domain" description="Homing endonuclease LAGLIDADG" evidence="3">
    <location>
        <begin position="175"/>
        <end position="247"/>
    </location>
</feature>
<keyword evidence="2" id="KW-0472">Membrane</keyword>
<feature type="transmembrane region" description="Helical" evidence="2">
    <location>
        <begin position="80"/>
        <end position="99"/>
    </location>
</feature>
<keyword evidence="2" id="KW-1133">Transmembrane helix</keyword>
<dbReference type="Pfam" id="PF00961">
    <property type="entry name" value="LAGLIDADG_1"/>
    <property type="match status" value="2"/>
</dbReference>
<geneLocation type="mitochondrion" evidence="4"/>
<keyword evidence="4" id="KW-0255">Endonuclease</keyword>
<feature type="transmembrane region" description="Helical" evidence="2">
    <location>
        <begin position="12"/>
        <end position="36"/>
    </location>
</feature>
<keyword evidence="2" id="KW-0812">Transmembrane</keyword>
<evidence type="ECO:0000256" key="1">
    <source>
        <dbReference type="SAM" id="MobiDB-lite"/>
    </source>
</evidence>
<dbReference type="Gene3D" id="3.10.28.10">
    <property type="entry name" value="Homing endonucleases"/>
    <property type="match status" value="2"/>
</dbReference>
<dbReference type="GO" id="GO:0004519">
    <property type="term" value="F:endonuclease activity"/>
    <property type="evidence" value="ECO:0007669"/>
    <property type="project" value="UniProtKB-KW"/>
</dbReference>
<feature type="compositionally biased region" description="Acidic residues" evidence="1">
    <location>
        <begin position="139"/>
        <end position="157"/>
    </location>
</feature>